<dbReference type="EMBL" id="JH159151">
    <property type="protein sequence ID" value="EGZ30007.1"/>
    <property type="molecule type" value="Genomic_DNA"/>
</dbReference>
<dbReference type="InParanoid" id="G4YL92"/>
<organism evidence="1 2">
    <name type="scientific">Phytophthora sojae (strain P6497)</name>
    <name type="common">Soybean stem and root rot agent</name>
    <name type="synonym">Phytophthora megasperma f. sp. glycines</name>
    <dbReference type="NCBI Taxonomy" id="1094619"/>
    <lineage>
        <taxon>Eukaryota</taxon>
        <taxon>Sar</taxon>
        <taxon>Stramenopiles</taxon>
        <taxon>Oomycota</taxon>
        <taxon>Peronosporomycetes</taxon>
        <taxon>Peronosporales</taxon>
        <taxon>Peronosporaceae</taxon>
        <taxon>Phytophthora</taxon>
    </lineage>
</organism>
<sequence>MPRPLSAHGFGSKPFLLRPKRSSAMVLSARASSLALLFLRRYCHVALLVLPPEHEFIAPYISMDSIQDPVFRARFEKLRSSKIGQFVLWCYRNKRPMPAAF</sequence>
<evidence type="ECO:0000313" key="1">
    <source>
        <dbReference type="EMBL" id="EGZ30007.1"/>
    </source>
</evidence>
<dbReference type="AlphaFoldDB" id="G4YL92"/>
<accession>G4YL92</accession>
<protein>
    <submittedName>
        <fullName evidence="1">Uncharacterized protein</fullName>
    </submittedName>
</protein>
<gene>
    <name evidence="1" type="ORF">PHYSODRAFT_323449</name>
</gene>
<name>G4YL92_PHYSP</name>
<proteinExistence type="predicted"/>
<dbReference type="GeneID" id="20644959"/>
<dbReference type="Proteomes" id="UP000002640">
    <property type="component" value="Unassembled WGS sequence"/>
</dbReference>
<evidence type="ECO:0000313" key="2">
    <source>
        <dbReference type="Proteomes" id="UP000002640"/>
    </source>
</evidence>
<keyword evidence="2" id="KW-1185">Reference proteome</keyword>
<reference evidence="1 2" key="1">
    <citation type="journal article" date="2006" name="Science">
        <title>Phytophthora genome sequences uncover evolutionary origins and mechanisms of pathogenesis.</title>
        <authorList>
            <person name="Tyler B.M."/>
            <person name="Tripathy S."/>
            <person name="Zhang X."/>
            <person name="Dehal P."/>
            <person name="Jiang R.H."/>
            <person name="Aerts A."/>
            <person name="Arredondo F.D."/>
            <person name="Baxter L."/>
            <person name="Bensasson D."/>
            <person name="Beynon J.L."/>
            <person name="Chapman J."/>
            <person name="Damasceno C.M."/>
            <person name="Dorrance A.E."/>
            <person name="Dou D."/>
            <person name="Dickerman A.W."/>
            <person name="Dubchak I.L."/>
            <person name="Garbelotto M."/>
            <person name="Gijzen M."/>
            <person name="Gordon S.G."/>
            <person name="Govers F."/>
            <person name="Grunwald N.J."/>
            <person name="Huang W."/>
            <person name="Ivors K.L."/>
            <person name="Jones R.W."/>
            <person name="Kamoun S."/>
            <person name="Krampis K."/>
            <person name="Lamour K.H."/>
            <person name="Lee M.K."/>
            <person name="McDonald W.H."/>
            <person name="Medina M."/>
            <person name="Meijer H.J."/>
            <person name="Nordberg E.K."/>
            <person name="Maclean D.J."/>
            <person name="Ospina-Giraldo M.D."/>
            <person name="Morris P.F."/>
            <person name="Phuntumart V."/>
            <person name="Putnam N.H."/>
            <person name="Rash S."/>
            <person name="Rose J.K."/>
            <person name="Sakihama Y."/>
            <person name="Salamov A.A."/>
            <person name="Savidor A."/>
            <person name="Scheuring C.F."/>
            <person name="Smith B.M."/>
            <person name="Sobral B.W."/>
            <person name="Terry A."/>
            <person name="Torto-Alalibo T.A."/>
            <person name="Win J."/>
            <person name="Xu Z."/>
            <person name="Zhang H."/>
            <person name="Grigoriev I.V."/>
            <person name="Rokhsar D.S."/>
            <person name="Boore J.L."/>
        </authorList>
    </citation>
    <scope>NUCLEOTIDE SEQUENCE [LARGE SCALE GENOMIC DNA]</scope>
    <source>
        <strain evidence="1 2">P6497</strain>
    </source>
</reference>
<dbReference type="RefSeq" id="XP_009517282.1">
    <property type="nucleotide sequence ID" value="XM_009518987.1"/>
</dbReference>
<dbReference type="KEGG" id="psoj:PHYSODRAFT_323449"/>